<feature type="domain" description="HTH araC/xylS-type" evidence="3">
    <location>
        <begin position="7"/>
        <end position="104"/>
    </location>
</feature>
<evidence type="ECO:0000256" key="1">
    <source>
        <dbReference type="ARBA" id="ARBA00023015"/>
    </source>
</evidence>
<proteinExistence type="predicted"/>
<dbReference type="Gene3D" id="1.20.120.450">
    <property type="entry name" value="dinb family like domain"/>
    <property type="match status" value="1"/>
</dbReference>
<accession>A0AAF0BSC6</accession>
<evidence type="ECO:0000259" key="3">
    <source>
        <dbReference type="PROSITE" id="PS01124"/>
    </source>
</evidence>
<keyword evidence="5" id="KW-1185">Reference proteome</keyword>
<keyword evidence="1" id="KW-0805">Transcription regulation</keyword>
<sequence>MAGPGRDRLRELLDAVLDGTDEGEARTLDDIAAAAASSPFHMVRTLSATTGEPPVAMRRRVLLERAAWQLAGGATVTDAAIAAGYRSDDGFRRAFARAFGHPPSTPSGGHRLPAPNGIHFHPPTSLWVDTTEPAMDPVADHLVTHDLADTRHLIALAEALPDADFRAVRMPGRTLLSWHGPEESLAAVLENHVWTKEVWTAAIEGSDLPDRDEHASAAALRDRHDAVAARWLALVRDVDRRGGWDDQVIDALCDPPERFVVGQIIAHVITFAAFRRGVARMLLREAGHEVDDGDPIDWLRAREGEG</sequence>
<name>A0AAF0BSC6_9ACTN</name>
<dbReference type="InterPro" id="IPR009057">
    <property type="entry name" value="Homeodomain-like_sf"/>
</dbReference>
<dbReference type="GO" id="GO:0043565">
    <property type="term" value="F:sequence-specific DNA binding"/>
    <property type="evidence" value="ECO:0007669"/>
    <property type="project" value="InterPro"/>
</dbReference>
<reference evidence="4" key="1">
    <citation type="submission" date="2023-01" db="EMBL/GenBank/DDBJ databases">
        <title>The diversity of Class Acidimicrobiia in South China Sea sediment environments and the proposal of Iamia marina sp. nov., a novel species of the genus Iamia.</title>
        <authorList>
            <person name="He Y."/>
            <person name="Tian X."/>
        </authorList>
    </citation>
    <scope>NUCLEOTIDE SEQUENCE</scope>
    <source>
        <strain evidence="4">DSM 19957</strain>
    </source>
</reference>
<dbReference type="RefSeq" id="WP_272737593.1">
    <property type="nucleotide sequence ID" value="NZ_CP116942.1"/>
</dbReference>
<dbReference type="EMBL" id="CP116942">
    <property type="protein sequence ID" value="WCO68076.1"/>
    <property type="molecule type" value="Genomic_DNA"/>
</dbReference>
<gene>
    <name evidence="4" type="ORF">PO878_04975</name>
</gene>
<dbReference type="Pfam" id="PF12833">
    <property type="entry name" value="HTH_18"/>
    <property type="match status" value="1"/>
</dbReference>
<dbReference type="InterPro" id="IPR024775">
    <property type="entry name" value="DinB-like"/>
</dbReference>
<dbReference type="Proteomes" id="UP001216390">
    <property type="component" value="Chromosome"/>
</dbReference>
<dbReference type="SMART" id="SM00342">
    <property type="entry name" value="HTH_ARAC"/>
    <property type="match status" value="1"/>
</dbReference>
<dbReference type="GO" id="GO:0003700">
    <property type="term" value="F:DNA-binding transcription factor activity"/>
    <property type="evidence" value="ECO:0007669"/>
    <property type="project" value="InterPro"/>
</dbReference>
<protein>
    <submittedName>
        <fullName evidence="4">Helix-turn-helix domain-containing protein</fullName>
    </submittedName>
</protein>
<dbReference type="InterPro" id="IPR018060">
    <property type="entry name" value="HTH_AraC"/>
</dbReference>
<dbReference type="Pfam" id="PF12867">
    <property type="entry name" value="DinB_2"/>
    <property type="match status" value="1"/>
</dbReference>
<evidence type="ECO:0000256" key="2">
    <source>
        <dbReference type="ARBA" id="ARBA00023163"/>
    </source>
</evidence>
<organism evidence="4 5">
    <name type="scientific">Iamia majanohamensis</name>
    <dbReference type="NCBI Taxonomy" id="467976"/>
    <lineage>
        <taxon>Bacteria</taxon>
        <taxon>Bacillati</taxon>
        <taxon>Actinomycetota</taxon>
        <taxon>Acidimicrobiia</taxon>
        <taxon>Acidimicrobiales</taxon>
        <taxon>Iamiaceae</taxon>
        <taxon>Iamia</taxon>
    </lineage>
</organism>
<evidence type="ECO:0000313" key="4">
    <source>
        <dbReference type="EMBL" id="WCO68076.1"/>
    </source>
</evidence>
<keyword evidence="2" id="KW-0804">Transcription</keyword>
<dbReference type="PROSITE" id="PS01124">
    <property type="entry name" value="HTH_ARAC_FAMILY_2"/>
    <property type="match status" value="1"/>
</dbReference>
<dbReference type="KEGG" id="ima:PO878_04975"/>
<dbReference type="InterPro" id="IPR034660">
    <property type="entry name" value="DinB/YfiT-like"/>
</dbReference>
<dbReference type="Gene3D" id="1.10.10.60">
    <property type="entry name" value="Homeodomain-like"/>
    <property type="match status" value="1"/>
</dbReference>
<dbReference type="SUPFAM" id="SSF46689">
    <property type="entry name" value="Homeodomain-like"/>
    <property type="match status" value="1"/>
</dbReference>
<dbReference type="AlphaFoldDB" id="A0AAF0BSC6"/>
<dbReference type="PANTHER" id="PTHR11019">
    <property type="entry name" value="HTH-TYPE TRANSCRIPTIONAL REGULATOR NIMR"/>
    <property type="match status" value="1"/>
</dbReference>
<dbReference type="PANTHER" id="PTHR11019:SF159">
    <property type="entry name" value="TRANSCRIPTIONAL REGULATOR-RELATED"/>
    <property type="match status" value="1"/>
</dbReference>
<evidence type="ECO:0000313" key="5">
    <source>
        <dbReference type="Proteomes" id="UP001216390"/>
    </source>
</evidence>